<dbReference type="PANTHER" id="PTHR43464">
    <property type="entry name" value="METHYLTRANSFERASE"/>
    <property type="match status" value="1"/>
</dbReference>
<dbReference type="EMBL" id="JBEUKS010000009">
    <property type="protein sequence ID" value="MFC1441367.1"/>
    <property type="molecule type" value="Genomic_DNA"/>
</dbReference>
<protein>
    <submittedName>
        <fullName evidence="2">Class I SAM-dependent methyltransferase</fullName>
        <ecNumber evidence="2">2.1.1.-</ecNumber>
    </submittedName>
</protein>
<reference evidence="2 3" key="1">
    <citation type="submission" date="2024-06" db="EMBL/GenBank/DDBJ databases">
        <authorList>
            <person name="Lee S.D."/>
        </authorList>
    </citation>
    <scope>NUCLEOTIDE SEQUENCE [LARGE SCALE GENOMIC DNA]</scope>
    <source>
        <strain evidence="2 3">N1-10</strain>
    </source>
</reference>
<accession>A0ABV6XTV0</accession>
<feature type="domain" description="Methyltransferase" evidence="1">
    <location>
        <begin position="40"/>
        <end position="131"/>
    </location>
</feature>
<dbReference type="SUPFAM" id="SSF53335">
    <property type="entry name" value="S-adenosyl-L-methionine-dependent methyltransferases"/>
    <property type="match status" value="1"/>
</dbReference>
<evidence type="ECO:0000259" key="1">
    <source>
        <dbReference type="Pfam" id="PF13649"/>
    </source>
</evidence>
<evidence type="ECO:0000313" key="3">
    <source>
        <dbReference type="Proteomes" id="UP001592581"/>
    </source>
</evidence>
<dbReference type="PANTHER" id="PTHR43464:SF3">
    <property type="entry name" value="SAM-DEPENDENT METHYLTRANSFERASE"/>
    <property type="match status" value="1"/>
</dbReference>
<keyword evidence="2" id="KW-0489">Methyltransferase</keyword>
<comment type="caution">
    <text evidence="2">The sequence shown here is derived from an EMBL/GenBank/DDBJ whole genome shotgun (WGS) entry which is preliminary data.</text>
</comment>
<evidence type="ECO:0000313" key="2">
    <source>
        <dbReference type="EMBL" id="MFC1441367.1"/>
    </source>
</evidence>
<dbReference type="GO" id="GO:0032259">
    <property type="term" value="P:methylation"/>
    <property type="evidence" value="ECO:0007669"/>
    <property type="project" value="UniProtKB-KW"/>
</dbReference>
<keyword evidence="3" id="KW-1185">Reference proteome</keyword>
<keyword evidence="2" id="KW-0808">Transferase</keyword>
<dbReference type="CDD" id="cd02440">
    <property type="entry name" value="AdoMet_MTases"/>
    <property type="match status" value="1"/>
</dbReference>
<gene>
    <name evidence="2" type="ORF">ABUW04_24205</name>
</gene>
<dbReference type="GO" id="GO:0008168">
    <property type="term" value="F:methyltransferase activity"/>
    <property type="evidence" value="ECO:0007669"/>
    <property type="project" value="UniProtKB-KW"/>
</dbReference>
<dbReference type="InterPro" id="IPR029063">
    <property type="entry name" value="SAM-dependent_MTases_sf"/>
</dbReference>
<dbReference type="EC" id="2.1.1.-" evidence="2"/>
<sequence length="249" mass="27013">MNRQRISAIAHQYHSIAAPLDSDSADLLLRWGLPVGDERVLDLGCGRGAWLELALDGRPELQVVGVDLDPAAFENVPEVLTGKNVELRVGDAAEYSSEEPFHLVLCMGATHAFGGLLPTLEAARRHLAPGGSVLVGDGYWEREPGPAALEIFGDGSGADPFTDLAGTVDRVVQAGWTPVFAHTSTTAELDEYEWSWTGTLSEWALDHPDDPDSAAALEAARVHREEWLRDYRRTFGFVSLVLRRTDGGA</sequence>
<dbReference type="InterPro" id="IPR041698">
    <property type="entry name" value="Methyltransf_25"/>
</dbReference>
<proteinExistence type="predicted"/>
<dbReference type="Proteomes" id="UP001592581">
    <property type="component" value="Unassembled WGS sequence"/>
</dbReference>
<dbReference type="RefSeq" id="WP_380566572.1">
    <property type="nucleotide sequence ID" value="NZ_JBEUKS010000009.1"/>
</dbReference>
<organism evidence="2 3">
    <name type="scientific">Streptacidiphilus jeojiensis</name>
    <dbReference type="NCBI Taxonomy" id="3229225"/>
    <lineage>
        <taxon>Bacteria</taxon>
        <taxon>Bacillati</taxon>
        <taxon>Actinomycetota</taxon>
        <taxon>Actinomycetes</taxon>
        <taxon>Kitasatosporales</taxon>
        <taxon>Streptomycetaceae</taxon>
        <taxon>Streptacidiphilus</taxon>
    </lineage>
</organism>
<dbReference type="Pfam" id="PF13649">
    <property type="entry name" value="Methyltransf_25"/>
    <property type="match status" value="1"/>
</dbReference>
<name>A0ABV6XTV0_9ACTN</name>
<dbReference type="Gene3D" id="3.40.50.150">
    <property type="entry name" value="Vaccinia Virus protein VP39"/>
    <property type="match status" value="1"/>
</dbReference>